<evidence type="ECO:0000256" key="4">
    <source>
        <dbReference type="ARBA" id="ARBA00023014"/>
    </source>
</evidence>
<dbReference type="Gene3D" id="3.40.5.90">
    <property type="entry name" value="CDGSH iron-sulfur domain, mitoNEET-type"/>
    <property type="match status" value="1"/>
</dbReference>
<dbReference type="GO" id="GO:0051537">
    <property type="term" value="F:2 iron, 2 sulfur cluster binding"/>
    <property type="evidence" value="ECO:0007669"/>
    <property type="project" value="UniProtKB-KW"/>
</dbReference>
<reference evidence="6 7" key="1">
    <citation type="submission" date="2020-08" db="EMBL/GenBank/DDBJ databases">
        <title>Genomic Encyclopedia of Type Strains, Phase IV (KMG-IV): sequencing the most valuable type-strain genomes for metagenomic binning, comparative biology and taxonomic classification.</title>
        <authorList>
            <person name="Goeker M."/>
        </authorList>
    </citation>
    <scope>NUCLEOTIDE SEQUENCE [LARGE SCALE GENOMIC DNA]</scope>
    <source>
        <strain evidence="6 7">DSM 17976</strain>
    </source>
</reference>
<accession>A0A7W5ZNY3</accession>
<comment type="caution">
    <text evidence="6">The sequence shown here is derived from an EMBL/GenBank/DDBJ whole genome shotgun (WGS) entry which is preliminary data.</text>
</comment>
<dbReference type="GO" id="GO:0046872">
    <property type="term" value="F:metal ion binding"/>
    <property type="evidence" value="ECO:0007669"/>
    <property type="project" value="UniProtKB-KW"/>
</dbReference>
<dbReference type="InterPro" id="IPR010693">
    <property type="entry name" value="Divergent_4Fe-4S_mono-cluster"/>
</dbReference>
<dbReference type="InterPro" id="IPR018967">
    <property type="entry name" value="FeS-contain_CDGSH-typ"/>
</dbReference>
<dbReference type="Proteomes" id="UP000541352">
    <property type="component" value="Unassembled WGS sequence"/>
</dbReference>
<dbReference type="GO" id="GO:0005737">
    <property type="term" value="C:cytoplasm"/>
    <property type="evidence" value="ECO:0007669"/>
    <property type="project" value="UniProtKB-ARBA"/>
</dbReference>
<proteinExistence type="predicted"/>
<evidence type="ECO:0000313" key="7">
    <source>
        <dbReference type="Proteomes" id="UP000541352"/>
    </source>
</evidence>
<evidence type="ECO:0000313" key="6">
    <source>
        <dbReference type="EMBL" id="MBB3840368.1"/>
    </source>
</evidence>
<dbReference type="Pfam" id="PF09360">
    <property type="entry name" value="zf-CDGSH"/>
    <property type="match status" value="1"/>
</dbReference>
<gene>
    <name evidence="6" type="ORF">FHS57_004388</name>
</gene>
<evidence type="ECO:0000256" key="2">
    <source>
        <dbReference type="ARBA" id="ARBA00022723"/>
    </source>
</evidence>
<feature type="domain" description="Iron-binding zinc finger CDGSH type" evidence="5">
    <location>
        <begin position="106"/>
        <end position="143"/>
    </location>
</feature>
<dbReference type="EMBL" id="JACIBY010000010">
    <property type="protein sequence ID" value="MBB3840368.1"/>
    <property type="molecule type" value="Genomic_DNA"/>
</dbReference>
<dbReference type="InterPro" id="IPR042216">
    <property type="entry name" value="MitoNEET_CISD"/>
</dbReference>
<dbReference type="AlphaFoldDB" id="A0A7W5ZNY3"/>
<keyword evidence="2" id="KW-0479">Metal-binding</keyword>
<dbReference type="Pfam" id="PF06902">
    <property type="entry name" value="Fer4_19"/>
    <property type="match status" value="1"/>
</dbReference>
<organism evidence="6 7">
    <name type="scientific">Runella defluvii</name>
    <dbReference type="NCBI Taxonomy" id="370973"/>
    <lineage>
        <taxon>Bacteria</taxon>
        <taxon>Pseudomonadati</taxon>
        <taxon>Bacteroidota</taxon>
        <taxon>Cytophagia</taxon>
        <taxon>Cytophagales</taxon>
        <taxon>Spirosomataceae</taxon>
        <taxon>Runella</taxon>
    </lineage>
</organism>
<evidence type="ECO:0000256" key="3">
    <source>
        <dbReference type="ARBA" id="ARBA00023004"/>
    </source>
</evidence>
<keyword evidence="7" id="KW-1185">Reference proteome</keyword>
<dbReference type="RefSeq" id="WP_183977317.1">
    <property type="nucleotide sequence ID" value="NZ_JACIBY010000010.1"/>
</dbReference>
<protein>
    <submittedName>
        <fullName evidence="6">Putative Fe-S cluster protein YjdI</fullName>
    </submittedName>
</protein>
<keyword evidence="1" id="KW-0001">2Fe-2S</keyword>
<name>A0A7W5ZNY3_9BACT</name>
<keyword evidence="4" id="KW-0411">Iron-sulfur</keyword>
<dbReference type="SMART" id="SM00704">
    <property type="entry name" value="ZnF_CDGSH"/>
    <property type="match status" value="1"/>
</dbReference>
<evidence type="ECO:0000259" key="5">
    <source>
        <dbReference type="SMART" id="SM00704"/>
    </source>
</evidence>
<sequence length="144" mass="15928">MEKQITKHYTNGEVTVVWQPHLCVHSAICFRGLPTVFDPRKRPWITTEGGSTVAIVEQIQKCPSGALSYFMNTQVEEQEPVEVETETIIEILPKGPLLVYGNLKVKDAAGNETKKSQVTAFCRCGQSGNKPYCDGSHVTAKFEG</sequence>
<evidence type="ECO:0000256" key="1">
    <source>
        <dbReference type="ARBA" id="ARBA00022714"/>
    </source>
</evidence>
<keyword evidence="3" id="KW-0408">Iron</keyword>